<protein>
    <recommendedName>
        <fullName evidence="4">Lysine decarboxylase-like protein-like protein</fullName>
    </recommendedName>
</protein>
<evidence type="ECO:0000256" key="1">
    <source>
        <dbReference type="SAM" id="MobiDB-lite"/>
    </source>
</evidence>
<accession>A0A6A5YRU8</accession>
<dbReference type="EMBL" id="ML977345">
    <property type="protein sequence ID" value="KAF2108881.1"/>
    <property type="molecule type" value="Genomic_DNA"/>
</dbReference>
<evidence type="ECO:0008006" key="4">
    <source>
        <dbReference type="Google" id="ProtNLM"/>
    </source>
</evidence>
<dbReference type="Proteomes" id="UP000799770">
    <property type="component" value="Unassembled WGS sequence"/>
</dbReference>
<proteinExistence type="predicted"/>
<dbReference type="NCBIfam" id="TIGR00730">
    <property type="entry name" value="Rossman fold protein, TIGR00730 family"/>
    <property type="match status" value="1"/>
</dbReference>
<organism evidence="2 3">
    <name type="scientific">Lophiotrema nucula</name>
    <dbReference type="NCBI Taxonomy" id="690887"/>
    <lineage>
        <taxon>Eukaryota</taxon>
        <taxon>Fungi</taxon>
        <taxon>Dikarya</taxon>
        <taxon>Ascomycota</taxon>
        <taxon>Pezizomycotina</taxon>
        <taxon>Dothideomycetes</taxon>
        <taxon>Pleosporomycetidae</taxon>
        <taxon>Pleosporales</taxon>
        <taxon>Lophiotremataceae</taxon>
        <taxon>Lophiotrema</taxon>
    </lineage>
</organism>
<sequence length="225" mass="24355">MASALKQELKSSKDSTPALDHPNKPTNVCVFCGASPGTRSAHLSAARALARALHRNNMHLVYGGGTVGMMGELAKTLVSLSGPEAVHGIMPETLMKLERNFGDEKTFGRLTIVADMHTRKQMMAREVIKGGPGGGFVALSGGYGTLEELMEAVTWNQLGIHERGVVVFNVDGYWDGLLQWVDKAVESGFIAKSNRSIMVEAKEADDVVAELKGYQNSHESRITRE</sequence>
<evidence type="ECO:0000313" key="2">
    <source>
        <dbReference type="EMBL" id="KAF2108881.1"/>
    </source>
</evidence>
<gene>
    <name evidence="2" type="ORF">BDV96DRAFT_586844</name>
</gene>
<evidence type="ECO:0000313" key="3">
    <source>
        <dbReference type="Proteomes" id="UP000799770"/>
    </source>
</evidence>
<dbReference type="GO" id="GO:0009691">
    <property type="term" value="P:cytokinin biosynthetic process"/>
    <property type="evidence" value="ECO:0007669"/>
    <property type="project" value="InterPro"/>
</dbReference>
<feature type="region of interest" description="Disordered" evidence="1">
    <location>
        <begin position="1"/>
        <end position="22"/>
    </location>
</feature>
<keyword evidence="3" id="KW-1185">Reference proteome</keyword>
<dbReference type="PANTHER" id="PTHR31223:SF70">
    <property type="entry name" value="LOG FAMILY PROTEIN YJL055W"/>
    <property type="match status" value="1"/>
</dbReference>
<dbReference type="OrthoDB" id="414463at2759"/>
<dbReference type="Pfam" id="PF03641">
    <property type="entry name" value="Lysine_decarbox"/>
    <property type="match status" value="1"/>
</dbReference>
<dbReference type="AlphaFoldDB" id="A0A6A5YRU8"/>
<name>A0A6A5YRU8_9PLEO</name>
<dbReference type="SUPFAM" id="SSF102405">
    <property type="entry name" value="MCP/YpsA-like"/>
    <property type="match status" value="1"/>
</dbReference>
<dbReference type="InterPro" id="IPR005269">
    <property type="entry name" value="LOG"/>
</dbReference>
<reference evidence="2" key="1">
    <citation type="journal article" date="2020" name="Stud. Mycol.">
        <title>101 Dothideomycetes genomes: a test case for predicting lifestyles and emergence of pathogens.</title>
        <authorList>
            <person name="Haridas S."/>
            <person name="Albert R."/>
            <person name="Binder M."/>
            <person name="Bloem J."/>
            <person name="Labutti K."/>
            <person name="Salamov A."/>
            <person name="Andreopoulos B."/>
            <person name="Baker S."/>
            <person name="Barry K."/>
            <person name="Bills G."/>
            <person name="Bluhm B."/>
            <person name="Cannon C."/>
            <person name="Castanera R."/>
            <person name="Culley D."/>
            <person name="Daum C."/>
            <person name="Ezra D."/>
            <person name="Gonzalez J."/>
            <person name="Henrissat B."/>
            <person name="Kuo A."/>
            <person name="Liang C."/>
            <person name="Lipzen A."/>
            <person name="Lutzoni F."/>
            <person name="Magnuson J."/>
            <person name="Mondo S."/>
            <person name="Nolan M."/>
            <person name="Ohm R."/>
            <person name="Pangilinan J."/>
            <person name="Park H.-J."/>
            <person name="Ramirez L."/>
            <person name="Alfaro M."/>
            <person name="Sun H."/>
            <person name="Tritt A."/>
            <person name="Yoshinaga Y."/>
            <person name="Zwiers L.-H."/>
            <person name="Turgeon B."/>
            <person name="Goodwin S."/>
            <person name="Spatafora J."/>
            <person name="Crous P."/>
            <person name="Grigoriev I."/>
        </authorList>
    </citation>
    <scope>NUCLEOTIDE SEQUENCE</scope>
    <source>
        <strain evidence="2">CBS 627.86</strain>
    </source>
</reference>
<dbReference type="PANTHER" id="PTHR31223">
    <property type="entry name" value="LOG FAMILY PROTEIN YJL055W"/>
    <property type="match status" value="1"/>
</dbReference>
<dbReference type="GO" id="GO:0005829">
    <property type="term" value="C:cytosol"/>
    <property type="evidence" value="ECO:0007669"/>
    <property type="project" value="TreeGrafter"/>
</dbReference>
<dbReference type="InterPro" id="IPR031100">
    <property type="entry name" value="LOG_fam"/>
</dbReference>
<dbReference type="Gene3D" id="3.40.50.450">
    <property type="match status" value="1"/>
</dbReference>
<dbReference type="GO" id="GO:0016799">
    <property type="term" value="F:hydrolase activity, hydrolyzing N-glycosyl compounds"/>
    <property type="evidence" value="ECO:0007669"/>
    <property type="project" value="TreeGrafter"/>
</dbReference>